<organism evidence="2 3">
    <name type="scientific">Haloferax profundi</name>
    <dbReference type="NCBI Taxonomy" id="1544718"/>
    <lineage>
        <taxon>Archaea</taxon>
        <taxon>Methanobacteriati</taxon>
        <taxon>Methanobacteriota</taxon>
        <taxon>Stenosarchaea group</taxon>
        <taxon>Halobacteria</taxon>
        <taxon>Halobacteriales</taxon>
        <taxon>Haloferacaceae</taxon>
        <taxon>Haloferax</taxon>
    </lineage>
</organism>
<dbReference type="Proteomes" id="UP000053157">
    <property type="component" value="Unassembled WGS sequence"/>
</dbReference>
<keyword evidence="1" id="KW-0472">Membrane</keyword>
<evidence type="ECO:0000313" key="2">
    <source>
        <dbReference type="EMBL" id="KTG28612.1"/>
    </source>
</evidence>
<dbReference type="EMBL" id="LOPV01000130">
    <property type="protein sequence ID" value="KTG28612.1"/>
    <property type="molecule type" value="Genomic_DNA"/>
</dbReference>
<keyword evidence="1" id="KW-1133">Transmembrane helix</keyword>
<reference evidence="2 3" key="1">
    <citation type="submission" date="2015-12" db="EMBL/GenBank/DDBJ databases">
        <title>Haloferax profundi sp. nov. isolated from the Discovery deep brine-seawater interface in the Red Sea.</title>
        <authorList>
            <person name="Zhang G."/>
            <person name="Stingl U."/>
            <person name="Rashid M."/>
        </authorList>
    </citation>
    <scope>NUCLEOTIDE SEQUENCE [LARGE SCALE GENOMIC DNA]</scope>
    <source>
        <strain evidence="2 3">SB29</strain>
    </source>
</reference>
<comment type="caution">
    <text evidence="2">The sequence shown here is derived from an EMBL/GenBank/DDBJ whole genome shotgun (WGS) entry which is preliminary data.</text>
</comment>
<accession>A0A0W1SQQ6</accession>
<evidence type="ECO:0000256" key="1">
    <source>
        <dbReference type="SAM" id="Phobius"/>
    </source>
</evidence>
<evidence type="ECO:0000313" key="3">
    <source>
        <dbReference type="Proteomes" id="UP000053157"/>
    </source>
</evidence>
<sequence length="324" mass="36631">MGLTQPSAGFLYTESICNVNRLTSPVFDLFLFAVFISAIPHPRTRWYEEWLILTIVYSVGTILVIARFLKPVFDLLKVDIQSKVVSGGIILSTVAPRIGGYALSRGFGIGRIGYVFDRNIGDEMVRFRRDLRKMYVTNSEVAVASPQKAELLADIKRTHSKIRRRHAIGEILIGVGVGILALLVGSISFLAGVGLLLSLYLLMFPLSMALRRVVVDKLAYPVEMVDVEAEEIRYPPRIATLGFMQGWNRMLLQNEAVIHKLILVSFIKGEFILGYERGEELIERVLTGDVELEEAFDELVEEELGEDTTESRWFRRFVERFIGI</sequence>
<proteinExistence type="predicted"/>
<gene>
    <name evidence="2" type="ORF">AUR66_11570</name>
</gene>
<protein>
    <submittedName>
        <fullName evidence="2">Uncharacterized protein</fullName>
    </submittedName>
</protein>
<feature type="transmembrane region" description="Helical" evidence="1">
    <location>
        <begin position="167"/>
        <end position="184"/>
    </location>
</feature>
<feature type="transmembrane region" description="Helical" evidence="1">
    <location>
        <begin position="50"/>
        <end position="69"/>
    </location>
</feature>
<feature type="transmembrane region" description="Helical" evidence="1">
    <location>
        <begin position="190"/>
        <end position="210"/>
    </location>
</feature>
<dbReference type="AlphaFoldDB" id="A0A0W1SQQ6"/>
<name>A0A0W1SQQ6_9EURY</name>
<keyword evidence="1" id="KW-0812">Transmembrane</keyword>
<keyword evidence="3" id="KW-1185">Reference proteome</keyword>